<proteinExistence type="predicted"/>
<dbReference type="EMBL" id="JAFNLL010000089">
    <property type="protein sequence ID" value="MBO1269990.1"/>
    <property type="molecule type" value="Genomic_DNA"/>
</dbReference>
<dbReference type="AlphaFoldDB" id="A0A939HMA0"/>
<keyword evidence="2" id="KW-1185">Reference proteome</keyword>
<feature type="non-terminal residue" evidence="1">
    <location>
        <position position="1"/>
    </location>
</feature>
<evidence type="ECO:0000313" key="1">
    <source>
        <dbReference type="EMBL" id="MBO1269990.1"/>
    </source>
</evidence>
<gene>
    <name evidence="1" type="ORF">J1902_18870</name>
</gene>
<comment type="caution">
    <text evidence="1">The sequence shown here is derived from an EMBL/GenBank/DDBJ whole genome shotgun (WGS) entry which is preliminary data.</text>
</comment>
<accession>A0A939HMA0</accession>
<evidence type="ECO:0000313" key="2">
    <source>
        <dbReference type="Proteomes" id="UP000664164"/>
    </source>
</evidence>
<organism evidence="1 2">
    <name type="scientific">Arthrobacter cavernae</name>
    <dbReference type="NCBI Taxonomy" id="2817681"/>
    <lineage>
        <taxon>Bacteria</taxon>
        <taxon>Bacillati</taxon>
        <taxon>Actinomycetota</taxon>
        <taxon>Actinomycetes</taxon>
        <taxon>Micrococcales</taxon>
        <taxon>Micrococcaceae</taxon>
        <taxon>Arthrobacter</taxon>
    </lineage>
</organism>
<name>A0A939HMA0_9MICC</name>
<protein>
    <submittedName>
        <fullName evidence="1">Glycosyltransferase family 4 protein</fullName>
    </submittedName>
</protein>
<dbReference type="Proteomes" id="UP000664164">
    <property type="component" value="Unassembled WGS sequence"/>
</dbReference>
<reference evidence="1" key="1">
    <citation type="submission" date="2021-03" db="EMBL/GenBank/DDBJ databases">
        <title>A new species, PO-11, isolated from a karst cave deposit.</title>
        <authorList>
            <person name="Zhaoxiaoyong W."/>
        </authorList>
    </citation>
    <scope>NUCLEOTIDE SEQUENCE</scope>
    <source>
        <strain evidence="1">PO-11</strain>
    </source>
</reference>
<sequence>GGIRELAAALNEAGTLDRSGCRRAAATRFSANRMVSEHLRLYEEALTGLPAPADVRAPLDASSLV</sequence>